<dbReference type="OrthoDB" id="4964865at2"/>
<sequence length="170" mass="18656">MPDKPLETTWMGTRVLPAVRRAKRVGRRLGRRARSVVAPRIGALGQLRLNAPTTDLTSAEAKPEWVRRCGVVVARIPDQARIPRSWREVLIEAERHSVPTVLVVGSENDLDHPLAAVVTHLVTTDPLVLTAVQNFAGTERAGLIDAAAGKREQMSALFALTRLHTPLEKT</sequence>
<dbReference type="EMBL" id="VAVZ01000001">
    <property type="protein sequence ID" value="TLQ01455.1"/>
    <property type="molecule type" value="Genomic_DNA"/>
</dbReference>
<protein>
    <submittedName>
        <fullName evidence="1">Uncharacterized protein</fullName>
    </submittedName>
</protein>
<evidence type="ECO:0000313" key="1">
    <source>
        <dbReference type="EMBL" id="TLQ01455.1"/>
    </source>
</evidence>
<dbReference type="Proteomes" id="UP000310458">
    <property type="component" value="Unassembled WGS sequence"/>
</dbReference>
<evidence type="ECO:0000313" key="2">
    <source>
        <dbReference type="Proteomes" id="UP000310458"/>
    </source>
</evidence>
<accession>A0A5R9BLN7</accession>
<gene>
    <name evidence="1" type="ORF">FEF26_00280</name>
</gene>
<keyword evidence="2" id="KW-1185">Reference proteome</keyword>
<reference evidence="1 2" key="1">
    <citation type="submission" date="2019-05" db="EMBL/GenBank/DDBJ databases">
        <title>Nesterenkonia sp. GY074 isolated from the Southern Atlantic Ocean.</title>
        <authorList>
            <person name="Zhang G."/>
        </authorList>
    </citation>
    <scope>NUCLEOTIDE SEQUENCE [LARGE SCALE GENOMIC DNA]</scope>
    <source>
        <strain evidence="1 2">GY074</strain>
    </source>
</reference>
<proteinExistence type="predicted"/>
<name>A0A5R9BLN7_9MICC</name>
<comment type="caution">
    <text evidence="1">The sequence shown here is derived from an EMBL/GenBank/DDBJ whole genome shotgun (WGS) entry which is preliminary data.</text>
</comment>
<dbReference type="AlphaFoldDB" id="A0A5R9BLN7"/>
<dbReference type="RefSeq" id="WP_138251534.1">
    <property type="nucleotide sequence ID" value="NZ_VAVZ01000001.1"/>
</dbReference>
<organism evidence="1 2">
    <name type="scientific">Nesterenkonia salmonea</name>
    <dbReference type="NCBI Taxonomy" id="1804987"/>
    <lineage>
        <taxon>Bacteria</taxon>
        <taxon>Bacillati</taxon>
        <taxon>Actinomycetota</taxon>
        <taxon>Actinomycetes</taxon>
        <taxon>Micrococcales</taxon>
        <taxon>Micrococcaceae</taxon>
        <taxon>Nesterenkonia</taxon>
    </lineage>
</organism>